<dbReference type="RefSeq" id="WP_337717407.1">
    <property type="nucleotide sequence ID" value="NZ_JBBEGL010000007.1"/>
</dbReference>
<dbReference type="Proteomes" id="UP001370100">
    <property type="component" value="Unassembled WGS sequence"/>
</dbReference>
<sequence>MTDDEVLVVLADTADFDEAVEELRRRATVLHLMPPRLAVVRLRPGVPLEALGVAGSQVYRGAPPTSVLADLTEAEQGFAQGWTAPPKQRRGDQLSWDASGFEPPDPR</sequence>
<evidence type="ECO:0000256" key="1">
    <source>
        <dbReference type="SAM" id="MobiDB-lite"/>
    </source>
</evidence>
<proteinExistence type="predicted"/>
<reference evidence="2 3" key="1">
    <citation type="submission" date="2024-03" db="EMBL/GenBank/DDBJ databases">
        <title>Actinomycetospora sp. OC33-EN06, a novel actinomycete isolated from wild orchid (Aerides multiflora).</title>
        <authorList>
            <person name="Suriyachadkun C."/>
        </authorList>
    </citation>
    <scope>NUCLEOTIDE SEQUENCE [LARGE SCALE GENOMIC DNA]</scope>
    <source>
        <strain evidence="2 3">OC33-EN06</strain>
    </source>
</reference>
<name>A0ABU8NCM5_9PSEU</name>
<dbReference type="EMBL" id="JBBEGL010000007">
    <property type="protein sequence ID" value="MEJ2889642.1"/>
    <property type="molecule type" value="Genomic_DNA"/>
</dbReference>
<evidence type="ECO:0000313" key="3">
    <source>
        <dbReference type="Proteomes" id="UP001370100"/>
    </source>
</evidence>
<accession>A0ABU8NCM5</accession>
<feature type="region of interest" description="Disordered" evidence="1">
    <location>
        <begin position="77"/>
        <end position="107"/>
    </location>
</feature>
<comment type="caution">
    <text evidence="2">The sequence shown here is derived from an EMBL/GenBank/DDBJ whole genome shotgun (WGS) entry which is preliminary data.</text>
</comment>
<gene>
    <name evidence="2" type="ORF">WCD41_24485</name>
</gene>
<protein>
    <submittedName>
        <fullName evidence="2">Uncharacterized protein</fullName>
    </submittedName>
</protein>
<evidence type="ECO:0000313" key="2">
    <source>
        <dbReference type="EMBL" id="MEJ2889642.1"/>
    </source>
</evidence>
<keyword evidence="3" id="KW-1185">Reference proteome</keyword>
<organism evidence="2 3">
    <name type="scientific">Actinomycetospora aeridis</name>
    <dbReference type="NCBI Taxonomy" id="3129231"/>
    <lineage>
        <taxon>Bacteria</taxon>
        <taxon>Bacillati</taxon>
        <taxon>Actinomycetota</taxon>
        <taxon>Actinomycetes</taxon>
        <taxon>Pseudonocardiales</taxon>
        <taxon>Pseudonocardiaceae</taxon>
        <taxon>Actinomycetospora</taxon>
    </lineage>
</organism>